<evidence type="ECO:0000313" key="2">
    <source>
        <dbReference type="Proteomes" id="UP001221413"/>
    </source>
</evidence>
<dbReference type="EMBL" id="JAQGDS010000002">
    <property type="protein sequence ID" value="KAJ6262935.1"/>
    <property type="molecule type" value="Genomic_DNA"/>
</dbReference>
<sequence>MVHGVRINCLGDRMALKRPHYETFELEEKDEIFTKHETSDILDRIGLPIFTRRLPANKTWEEESDQRVFGGWSPWNNREATFLHLCLDLTAVVDRKTGSMGYGWAPKQWQSKVGSIVVVRQDKKPLSPIQIEAICRYCLENVQPLVGHSLGEYAPEKPLDKELVLKMICRATFVIFWTRFVAMKIKEGSNLDTVSPYNAK</sequence>
<protein>
    <submittedName>
        <fullName evidence="1">Zinc finger mynd-type protein</fullName>
    </submittedName>
</protein>
<comment type="caution">
    <text evidence="1">The sequence shown here is derived from an EMBL/GenBank/DDBJ whole genome shotgun (WGS) entry which is preliminary data.</text>
</comment>
<organism evidence="1 2">
    <name type="scientific">Drechslerella dactyloides</name>
    <name type="common">Nematode-trapping fungus</name>
    <name type="synonym">Arthrobotrys dactyloides</name>
    <dbReference type="NCBI Taxonomy" id="74499"/>
    <lineage>
        <taxon>Eukaryota</taxon>
        <taxon>Fungi</taxon>
        <taxon>Dikarya</taxon>
        <taxon>Ascomycota</taxon>
        <taxon>Pezizomycotina</taxon>
        <taxon>Orbiliomycetes</taxon>
        <taxon>Orbiliales</taxon>
        <taxon>Orbiliaceae</taxon>
        <taxon>Drechslerella</taxon>
    </lineage>
</organism>
<name>A0AAD6J470_DREDA</name>
<evidence type="ECO:0000313" key="1">
    <source>
        <dbReference type="EMBL" id="KAJ6262935.1"/>
    </source>
</evidence>
<keyword evidence="2" id="KW-1185">Reference proteome</keyword>
<dbReference type="AlphaFoldDB" id="A0AAD6J470"/>
<reference evidence="1" key="1">
    <citation type="submission" date="2023-01" db="EMBL/GenBank/DDBJ databases">
        <title>The chitinases involved in constricting ring structure development in the nematode-trapping fungus Drechslerella dactyloides.</title>
        <authorList>
            <person name="Wang R."/>
            <person name="Zhang L."/>
            <person name="Tang P."/>
            <person name="Li S."/>
            <person name="Liang L."/>
        </authorList>
    </citation>
    <scope>NUCLEOTIDE SEQUENCE</scope>
    <source>
        <strain evidence="1">YMF1.00031</strain>
    </source>
</reference>
<gene>
    <name evidence="1" type="ORF">Dda_1493</name>
</gene>
<proteinExistence type="predicted"/>
<accession>A0AAD6J470</accession>
<dbReference type="Proteomes" id="UP001221413">
    <property type="component" value="Unassembled WGS sequence"/>
</dbReference>